<keyword evidence="5 6" id="KW-0472">Membrane</keyword>
<evidence type="ECO:0000256" key="4">
    <source>
        <dbReference type="ARBA" id="ARBA00022989"/>
    </source>
</evidence>
<dbReference type="PANTHER" id="PTHR30250:SF28">
    <property type="entry name" value="POLYSACCHARIDE BIOSYNTHESIS PROTEIN"/>
    <property type="match status" value="1"/>
</dbReference>
<accession>A0A1G7ZY89</accession>
<feature type="transmembrane region" description="Helical" evidence="6">
    <location>
        <begin position="23"/>
        <end position="44"/>
    </location>
</feature>
<keyword evidence="4 6" id="KW-1133">Transmembrane helix</keyword>
<keyword evidence="2" id="KW-1003">Cell membrane</keyword>
<dbReference type="Pfam" id="PF13440">
    <property type="entry name" value="Polysacc_synt_3"/>
    <property type="match status" value="1"/>
</dbReference>
<feature type="transmembrane region" description="Helical" evidence="6">
    <location>
        <begin position="94"/>
        <end position="117"/>
    </location>
</feature>
<reference evidence="7 8" key="1">
    <citation type="submission" date="2016-10" db="EMBL/GenBank/DDBJ databases">
        <authorList>
            <person name="de Groot N.N."/>
        </authorList>
    </citation>
    <scope>NUCLEOTIDE SEQUENCE [LARGE SCALE GENOMIC DNA]</scope>
    <source>
        <strain evidence="7 8">L 420-91</strain>
    </source>
</reference>
<dbReference type="Proteomes" id="UP000198956">
    <property type="component" value="Unassembled WGS sequence"/>
</dbReference>
<comment type="subcellular location">
    <subcellularLocation>
        <location evidence="1">Cell membrane</location>
        <topology evidence="1">Multi-pass membrane protein</topology>
    </subcellularLocation>
</comment>
<feature type="transmembrane region" description="Helical" evidence="6">
    <location>
        <begin position="56"/>
        <end position="73"/>
    </location>
</feature>
<dbReference type="PANTHER" id="PTHR30250">
    <property type="entry name" value="PST FAMILY PREDICTED COLANIC ACID TRANSPORTER"/>
    <property type="match status" value="1"/>
</dbReference>
<proteinExistence type="predicted"/>
<evidence type="ECO:0000256" key="6">
    <source>
        <dbReference type="SAM" id="Phobius"/>
    </source>
</evidence>
<evidence type="ECO:0000256" key="1">
    <source>
        <dbReference type="ARBA" id="ARBA00004651"/>
    </source>
</evidence>
<dbReference type="RefSeq" id="WP_057897450.1">
    <property type="nucleotide sequence ID" value="NZ_FNDE01000013.1"/>
</dbReference>
<dbReference type="InterPro" id="IPR050833">
    <property type="entry name" value="Poly_Biosynth_Transport"/>
</dbReference>
<feature type="transmembrane region" description="Helical" evidence="6">
    <location>
        <begin position="129"/>
        <end position="146"/>
    </location>
</feature>
<name>A0A1G7ZY89_ANETH</name>
<organism evidence="7 8">
    <name type="scientific">Aneurinibacillus thermoaerophilus</name>
    <dbReference type="NCBI Taxonomy" id="143495"/>
    <lineage>
        <taxon>Bacteria</taxon>
        <taxon>Bacillati</taxon>
        <taxon>Bacillota</taxon>
        <taxon>Bacilli</taxon>
        <taxon>Bacillales</taxon>
        <taxon>Paenibacillaceae</taxon>
        <taxon>Aneurinibacillus group</taxon>
        <taxon>Aneurinibacillus</taxon>
    </lineage>
</organism>
<evidence type="ECO:0000313" key="7">
    <source>
        <dbReference type="EMBL" id="SDH13645.1"/>
    </source>
</evidence>
<feature type="transmembrane region" description="Helical" evidence="6">
    <location>
        <begin position="317"/>
        <end position="344"/>
    </location>
</feature>
<feature type="transmembrane region" description="Helical" evidence="6">
    <location>
        <begin position="350"/>
        <end position="368"/>
    </location>
</feature>
<gene>
    <name evidence="7" type="ORF">SAMN04489735_101318</name>
</gene>
<evidence type="ECO:0000256" key="5">
    <source>
        <dbReference type="ARBA" id="ARBA00023136"/>
    </source>
</evidence>
<dbReference type="AlphaFoldDB" id="A0A1G7ZY89"/>
<evidence type="ECO:0000256" key="3">
    <source>
        <dbReference type="ARBA" id="ARBA00022692"/>
    </source>
</evidence>
<evidence type="ECO:0000313" key="8">
    <source>
        <dbReference type="Proteomes" id="UP000198956"/>
    </source>
</evidence>
<sequence>MNRIAGVQGVVEKIKRRLPKSKFARNVVVLAGGTALTQGLLLLASPILSRLYTPESFGVLAVFTAMLSILVVISSLRYELAILLPEEEETAANVFALSVLVVFGMTLLIGTAVFLFGDTLLLSLKAEKMLPYLFLLPVSFLGLGLYQSLNYWAIRYKRFASISRTKFSQSFGMVCTQILAGLFIKGPAGLLYGDVVGRVSGSGTLALLSWRYDRHILRKISLSGVGKAACRYYRFPLFSSWSGLLNSSGLQLPALILASFYGPQVLGWFALGQRVIGVPMTMIGQSVAQVYTGESSRLARQNPEQLLRLFYQTAKKLFFIGLLPSLLLGIAGPQLFALVFGGIWYEAGRYIQILSFMYLIQFVVFPLSQTLDIIECQHVHLIWQIGRIVLIIAALVSAAWWKAPPALAIGLYGGVMAVGYVILFFLSAMSIRKLCGTDKTAKDVA</sequence>
<keyword evidence="3 6" id="KW-0812">Transmembrane</keyword>
<dbReference type="GO" id="GO:0005886">
    <property type="term" value="C:plasma membrane"/>
    <property type="evidence" value="ECO:0007669"/>
    <property type="project" value="UniProtKB-SubCell"/>
</dbReference>
<protein>
    <submittedName>
        <fullName evidence="7">Membrane protein involved in the export of O-antigen and teichoic acid</fullName>
    </submittedName>
</protein>
<feature type="transmembrane region" description="Helical" evidence="6">
    <location>
        <begin position="380"/>
        <end position="401"/>
    </location>
</feature>
<feature type="transmembrane region" description="Helical" evidence="6">
    <location>
        <begin position="407"/>
        <end position="426"/>
    </location>
</feature>
<evidence type="ECO:0000256" key="2">
    <source>
        <dbReference type="ARBA" id="ARBA00022475"/>
    </source>
</evidence>
<dbReference type="EMBL" id="FNDE01000013">
    <property type="protein sequence ID" value="SDH13645.1"/>
    <property type="molecule type" value="Genomic_DNA"/>
</dbReference>